<dbReference type="STRING" id="574650.SAMN04487966_1134"/>
<feature type="chain" id="PRO_5039476761" evidence="3">
    <location>
        <begin position="23"/>
        <end position="219"/>
    </location>
</feature>
<proteinExistence type="predicted"/>
<feature type="compositionally biased region" description="Low complexity" evidence="2">
    <location>
        <begin position="45"/>
        <end position="56"/>
    </location>
</feature>
<feature type="signal peptide" evidence="3">
    <location>
        <begin position="1"/>
        <end position="22"/>
    </location>
</feature>
<evidence type="ECO:0000256" key="3">
    <source>
        <dbReference type="SAM" id="SignalP"/>
    </source>
</evidence>
<evidence type="ECO:0000313" key="5">
    <source>
        <dbReference type="Proteomes" id="UP000198881"/>
    </source>
</evidence>
<evidence type="ECO:0000256" key="2">
    <source>
        <dbReference type="SAM" id="MobiDB-lite"/>
    </source>
</evidence>
<dbReference type="InterPro" id="IPR042001">
    <property type="entry name" value="Sortase_F"/>
</dbReference>
<sequence length="219" mass="22560">MRAVLMVVALGVITGCAPSGIAVSPSAAHGQAIAPVPGEASTMTSSPGPSAPSEVPSVPVIRATLPPAREATAPVHLDYPGIAAQVPVRPTGVGPDGQMEIPEDAADAGWYQFGAAPDSGQGATVIAAHAGSVQTPEGPLYRLRDARPGEELTVRDASGQTHRYSVRTVERHGKEGLDFTPYFVRDGPAHLVMITCGGQWIPELSSYADNIIVVADPVS</sequence>
<feature type="region of interest" description="Disordered" evidence="2">
    <location>
        <begin position="37"/>
        <end position="56"/>
    </location>
</feature>
<dbReference type="AlphaFoldDB" id="A0A1I7MRZ5"/>
<dbReference type="SUPFAM" id="SSF63817">
    <property type="entry name" value="Sortase"/>
    <property type="match status" value="1"/>
</dbReference>
<dbReference type="EMBL" id="FPCG01000013">
    <property type="protein sequence ID" value="SFV24707.1"/>
    <property type="molecule type" value="Genomic_DNA"/>
</dbReference>
<keyword evidence="5" id="KW-1185">Reference proteome</keyword>
<dbReference type="OrthoDB" id="525039at2"/>
<dbReference type="PROSITE" id="PS51257">
    <property type="entry name" value="PROKAR_LIPOPROTEIN"/>
    <property type="match status" value="1"/>
</dbReference>
<keyword evidence="3" id="KW-0732">Signal</keyword>
<organism evidence="4 5">
    <name type="scientific">Micrococcus terreus</name>
    <dbReference type="NCBI Taxonomy" id="574650"/>
    <lineage>
        <taxon>Bacteria</taxon>
        <taxon>Bacillati</taxon>
        <taxon>Actinomycetota</taxon>
        <taxon>Actinomycetes</taxon>
        <taxon>Micrococcales</taxon>
        <taxon>Micrococcaceae</taxon>
        <taxon>Micrococcus</taxon>
    </lineage>
</organism>
<evidence type="ECO:0000256" key="1">
    <source>
        <dbReference type="ARBA" id="ARBA00022801"/>
    </source>
</evidence>
<evidence type="ECO:0000313" key="4">
    <source>
        <dbReference type="EMBL" id="SFV24707.1"/>
    </source>
</evidence>
<accession>A0A1I7MRZ5</accession>
<dbReference type="CDD" id="cd05829">
    <property type="entry name" value="Sortase_F"/>
    <property type="match status" value="1"/>
</dbReference>
<dbReference type="InterPro" id="IPR023365">
    <property type="entry name" value="Sortase_dom-sf"/>
</dbReference>
<keyword evidence="1" id="KW-0378">Hydrolase</keyword>
<dbReference type="InterPro" id="IPR005754">
    <property type="entry name" value="Sortase"/>
</dbReference>
<name>A0A1I7MRZ5_9MICC</name>
<reference evidence="4 5" key="1">
    <citation type="submission" date="2016-10" db="EMBL/GenBank/DDBJ databases">
        <authorList>
            <person name="de Groot N.N."/>
        </authorList>
    </citation>
    <scope>NUCLEOTIDE SEQUENCE [LARGE SCALE GENOMIC DNA]</scope>
    <source>
        <strain evidence="4 5">CGMCC 1.7054</strain>
    </source>
</reference>
<dbReference type="Pfam" id="PF04203">
    <property type="entry name" value="Sortase"/>
    <property type="match status" value="1"/>
</dbReference>
<dbReference type="GO" id="GO:0016787">
    <property type="term" value="F:hydrolase activity"/>
    <property type="evidence" value="ECO:0007669"/>
    <property type="project" value="UniProtKB-KW"/>
</dbReference>
<dbReference type="Gene3D" id="2.40.260.10">
    <property type="entry name" value="Sortase"/>
    <property type="match status" value="1"/>
</dbReference>
<protein>
    <submittedName>
        <fullName evidence="4">Sortase family protein</fullName>
    </submittedName>
</protein>
<dbReference type="Proteomes" id="UP000198881">
    <property type="component" value="Unassembled WGS sequence"/>
</dbReference>
<gene>
    <name evidence="4" type="ORF">SAMN04487966_1134</name>
</gene>